<keyword evidence="8" id="KW-0863">Zinc-finger</keyword>
<keyword evidence="9 14" id="KW-0378">Hydrolase</keyword>
<evidence type="ECO:0000259" key="16">
    <source>
        <dbReference type="PROSITE" id="PS52044"/>
    </source>
</evidence>
<keyword evidence="11 13" id="KW-0040">ANK repeat</keyword>
<evidence type="ECO:0000256" key="6">
    <source>
        <dbReference type="ARBA" id="ARBA00022737"/>
    </source>
</evidence>
<keyword evidence="5" id="KW-0479">Metal-binding</keyword>
<keyword evidence="12" id="KW-0175">Coiled coil</keyword>
<dbReference type="PROSITE" id="PS50088">
    <property type="entry name" value="ANK_REPEAT"/>
    <property type="match status" value="1"/>
</dbReference>
<keyword evidence="7 14" id="KW-0255">Endonuclease</keyword>
<feature type="compositionally biased region" description="Polar residues" evidence="15">
    <location>
        <begin position="217"/>
        <end position="228"/>
    </location>
</feature>
<evidence type="ECO:0000256" key="5">
    <source>
        <dbReference type="ARBA" id="ARBA00022723"/>
    </source>
</evidence>
<dbReference type="InterPro" id="IPR002110">
    <property type="entry name" value="Ankyrin_rpt"/>
</dbReference>
<evidence type="ECO:0000256" key="11">
    <source>
        <dbReference type="ARBA" id="ARBA00023043"/>
    </source>
</evidence>
<feature type="repeat" description="ANK" evidence="13">
    <location>
        <begin position="441"/>
        <end position="473"/>
    </location>
</feature>
<evidence type="ECO:0000256" key="2">
    <source>
        <dbReference type="ARBA" id="ARBA00009262"/>
    </source>
</evidence>
<reference evidence="17" key="1">
    <citation type="journal article" date="2010" name="Science">
        <title>Plasticity of animal genome architecture unmasked by rapid evolution of a pelagic tunicate.</title>
        <authorList>
            <person name="Denoeud F."/>
            <person name="Henriet S."/>
            <person name="Mungpakdee S."/>
            <person name="Aury J.M."/>
            <person name="Da Silva C."/>
            <person name="Brinkmann H."/>
            <person name="Mikhaleva J."/>
            <person name="Olsen L.C."/>
            <person name="Jubin C."/>
            <person name="Canestro C."/>
            <person name="Bouquet J.M."/>
            <person name="Danks G."/>
            <person name="Poulain J."/>
            <person name="Campsteijn C."/>
            <person name="Adamski M."/>
            <person name="Cross I."/>
            <person name="Yadetie F."/>
            <person name="Muffato M."/>
            <person name="Louis A."/>
            <person name="Butcher S."/>
            <person name="Tsagkogeorga G."/>
            <person name="Konrad A."/>
            <person name="Singh S."/>
            <person name="Jensen M.F."/>
            <person name="Cong E.H."/>
            <person name="Eikeseth-Otteraa H."/>
            <person name="Noel B."/>
            <person name="Anthouard V."/>
            <person name="Porcel B.M."/>
            <person name="Kachouri-Lafond R."/>
            <person name="Nishino A."/>
            <person name="Ugolini M."/>
            <person name="Chourrout P."/>
            <person name="Nishida H."/>
            <person name="Aasland R."/>
            <person name="Huzurbazar S."/>
            <person name="Westhof E."/>
            <person name="Delsuc F."/>
            <person name="Lehrach H."/>
            <person name="Reinhardt R."/>
            <person name="Weissenbach J."/>
            <person name="Roy S.W."/>
            <person name="Artiguenave F."/>
            <person name="Postlethwait J.H."/>
            <person name="Manak J.R."/>
            <person name="Thompson E.M."/>
            <person name="Jaillon O."/>
            <person name="Du Pasquier L."/>
            <person name="Boudinot P."/>
            <person name="Liberles D.A."/>
            <person name="Volff J.N."/>
            <person name="Philippe H."/>
            <person name="Lenhard B."/>
            <person name="Roest Crollius H."/>
            <person name="Wincker P."/>
            <person name="Chourrout D."/>
        </authorList>
    </citation>
    <scope>NUCLEOTIDE SEQUENCE [LARGE SCALE GENOMIC DNA]</scope>
</reference>
<feature type="compositionally biased region" description="Acidic residues" evidence="15">
    <location>
        <begin position="84"/>
        <end position="107"/>
    </location>
</feature>
<dbReference type="PANTHER" id="PTHR16036:SF2">
    <property type="entry name" value="TRNA ENDONUCLEASE ANKZF1"/>
    <property type="match status" value="1"/>
</dbReference>
<dbReference type="InterPro" id="IPR041175">
    <property type="entry name" value="VLRF1/Vms1"/>
</dbReference>
<dbReference type="Pfam" id="PF18826">
    <property type="entry name" value="bVLRF1"/>
    <property type="match status" value="1"/>
</dbReference>
<comment type="domain">
    <text evidence="14">The VLRF1 domain mediates binding to the 60S ribosomal subunit.</text>
</comment>
<evidence type="ECO:0000256" key="15">
    <source>
        <dbReference type="SAM" id="MobiDB-lite"/>
    </source>
</evidence>
<dbReference type="PANTHER" id="PTHR16036">
    <property type="entry name" value="ANKYRIN REPEAT AND ZINC FINGER DOMAIN-CONTAINING PROTEIN 1"/>
    <property type="match status" value="1"/>
</dbReference>
<organism evidence="17">
    <name type="scientific">Oikopleura dioica</name>
    <name type="common">Tunicate</name>
    <dbReference type="NCBI Taxonomy" id="34765"/>
    <lineage>
        <taxon>Eukaryota</taxon>
        <taxon>Metazoa</taxon>
        <taxon>Chordata</taxon>
        <taxon>Tunicata</taxon>
        <taxon>Appendicularia</taxon>
        <taxon>Copelata</taxon>
        <taxon>Oikopleuridae</taxon>
        <taxon>Oikopleura</taxon>
    </lineage>
</organism>
<evidence type="ECO:0000313" key="17">
    <source>
        <dbReference type="EMBL" id="CBY41826.1"/>
    </source>
</evidence>
<evidence type="ECO:0000256" key="10">
    <source>
        <dbReference type="ARBA" id="ARBA00022833"/>
    </source>
</evidence>
<evidence type="ECO:0000256" key="8">
    <source>
        <dbReference type="ARBA" id="ARBA00022771"/>
    </source>
</evidence>
<keyword evidence="10" id="KW-0862">Zinc</keyword>
<gene>
    <name evidence="17" type="ORF">GSOID_T00023919001</name>
</gene>
<evidence type="ECO:0000256" key="12">
    <source>
        <dbReference type="ARBA" id="ARBA00023054"/>
    </source>
</evidence>
<proteinExistence type="inferred from homology"/>
<accession>E4Z298</accession>
<dbReference type="GO" id="GO:0004519">
    <property type="term" value="F:endonuclease activity"/>
    <property type="evidence" value="ECO:0007669"/>
    <property type="project" value="UniProtKB-KW"/>
</dbReference>
<dbReference type="PROSITE" id="PS50297">
    <property type="entry name" value="ANK_REP_REGION"/>
    <property type="match status" value="1"/>
</dbReference>
<comment type="similarity">
    <text evidence="2 14">Belongs to the ANKZF1/VMS1 family.</text>
</comment>
<dbReference type="Pfam" id="PF00023">
    <property type="entry name" value="Ank"/>
    <property type="match status" value="1"/>
</dbReference>
<name>E4Z298_OIKDI</name>
<dbReference type="InterPro" id="IPR047139">
    <property type="entry name" value="ANKZ1/VMS1"/>
</dbReference>
<evidence type="ECO:0000256" key="4">
    <source>
        <dbReference type="ARBA" id="ARBA00022722"/>
    </source>
</evidence>
<dbReference type="Gene3D" id="1.25.40.20">
    <property type="entry name" value="Ankyrin repeat-containing domain"/>
    <property type="match status" value="1"/>
</dbReference>
<dbReference type="InterPro" id="IPR041540">
    <property type="entry name" value="VATC"/>
</dbReference>
<feature type="region of interest" description="Disordered" evidence="15">
    <location>
        <begin position="217"/>
        <end position="237"/>
    </location>
</feature>
<evidence type="ECO:0000256" key="3">
    <source>
        <dbReference type="ARBA" id="ARBA00022490"/>
    </source>
</evidence>
<evidence type="ECO:0000256" key="7">
    <source>
        <dbReference type="ARBA" id="ARBA00022759"/>
    </source>
</evidence>
<dbReference type="PROSITE" id="PS52044">
    <property type="entry name" value="VLRF1"/>
    <property type="match status" value="1"/>
</dbReference>
<evidence type="ECO:0000256" key="1">
    <source>
        <dbReference type="ARBA" id="ARBA00004496"/>
    </source>
</evidence>
<dbReference type="GO" id="GO:0016787">
    <property type="term" value="F:hydrolase activity"/>
    <property type="evidence" value="ECO:0007669"/>
    <property type="project" value="UniProtKB-KW"/>
</dbReference>
<dbReference type="Proteomes" id="UP000011014">
    <property type="component" value="Unassembled WGS sequence"/>
</dbReference>
<dbReference type="Pfam" id="PF18716">
    <property type="entry name" value="VATC"/>
    <property type="match status" value="1"/>
</dbReference>
<evidence type="ECO:0000256" key="9">
    <source>
        <dbReference type="ARBA" id="ARBA00022801"/>
    </source>
</evidence>
<feature type="region of interest" description="Disordered" evidence="15">
    <location>
        <begin position="62"/>
        <end position="117"/>
    </location>
</feature>
<keyword evidence="4 14" id="KW-0540">Nuclease</keyword>
<feature type="compositionally biased region" description="Basic residues" evidence="15">
    <location>
        <begin position="520"/>
        <end position="533"/>
    </location>
</feature>
<comment type="subcellular location">
    <subcellularLocation>
        <location evidence="1">Cytoplasm</location>
    </subcellularLocation>
</comment>
<evidence type="ECO:0000256" key="14">
    <source>
        <dbReference type="PROSITE-ProRule" id="PRU01389"/>
    </source>
</evidence>
<protein>
    <recommendedName>
        <fullName evidence="16">VLRF1 domain-containing protein</fullName>
    </recommendedName>
</protein>
<dbReference type="GO" id="GO:0005737">
    <property type="term" value="C:cytoplasm"/>
    <property type="evidence" value="ECO:0007669"/>
    <property type="project" value="UniProtKB-SubCell"/>
</dbReference>
<feature type="compositionally biased region" description="Basic and acidic residues" evidence="15">
    <location>
        <begin position="62"/>
        <end position="71"/>
    </location>
</feature>
<feature type="region of interest" description="Disordered" evidence="15">
    <location>
        <begin position="513"/>
        <end position="539"/>
    </location>
</feature>
<keyword evidence="6" id="KW-0677">Repeat</keyword>
<sequence length="587" mass="67161">EFLQKREYSMKIVIERKAGREYLYLLKVTGRKKPPKSRYRLNLNSFAEPCSVQLLTREEQVTHYKSPEHRSLLKSKLRAKTGDAENESGSESDTSEEGSDWSGDDETATSANLDGPELRFRGRAQQEMYFFNESKERITTYRGLVAHRSECLSELEILKRLVMTRRAFTEKIAPEGKRHDAILLFSAGAFAGCIFENGKPLLHKCIKKYVIRAKRGSAQSTRDNQGNKPKSMGAQLRRENEKELCRKIEEQITEWGATLSKCATIFCRAPKHQKSVILQPLHRVVENKTIIRPLMVPMHKPRFEESQRVFQKIFSLRIHSEAQVEEFRQRRSTRKNTETLEAKAKPKIIANPHLDKTSDDEVEKAEKSVEALKITPKKFKISKTQKARLDSSESSEALDKEIRARLDLLFTGVRSGDVQKLAFFFAEINSPQEIINLQMKNDMTLLHFAAQQNSSPIIEYLLLNGSDPTLKNADKLPACRLCTVREARASFWNFRGSNPDKWDWDKAEVPDPACVSANPSKRKRQKPKKKKKSPVVEEKTVSLDKKGGLVFVPCSECGGEINGTPFKYSDFQFCNTSCLRAHRFARL</sequence>
<feature type="active site" evidence="14">
    <location>
        <position position="219"/>
    </location>
</feature>
<dbReference type="SUPFAM" id="SSF48403">
    <property type="entry name" value="Ankyrin repeat"/>
    <property type="match status" value="1"/>
</dbReference>
<dbReference type="InterPro" id="IPR036770">
    <property type="entry name" value="Ankyrin_rpt-contain_sf"/>
</dbReference>
<keyword evidence="3 14" id="KW-0963">Cytoplasm</keyword>
<dbReference type="EMBL" id="FN656670">
    <property type="protein sequence ID" value="CBY41826.1"/>
    <property type="molecule type" value="Genomic_DNA"/>
</dbReference>
<dbReference type="GO" id="GO:0008270">
    <property type="term" value="F:zinc ion binding"/>
    <property type="evidence" value="ECO:0007669"/>
    <property type="project" value="UniProtKB-KW"/>
</dbReference>
<feature type="non-terminal residue" evidence="17">
    <location>
        <position position="1"/>
    </location>
</feature>
<evidence type="ECO:0000256" key="13">
    <source>
        <dbReference type="PROSITE-ProRule" id="PRU00023"/>
    </source>
</evidence>
<dbReference type="GO" id="GO:0036503">
    <property type="term" value="P:ERAD pathway"/>
    <property type="evidence" value="ECO:0007669"/>
    <property type="project" value="TreeGrafter"/>
</dbReference>
<dbReference type="AlphaFoldDB" id="E4Z298"/>
<feature type="domain" description="VLRF1" evidence="16">
    <location>
        <begin position="176"/>
        <end position="316"/>
    </location>
</feature>